<evidence type="ECO:0000256" key="6">
    <source>
        <dbReference type="PROSITE-ProRule" id="PRU00284"/>
    </source>
</evidence>
<protein>
    <recommendedName>
        <fullName evidence="12">Methyl-accepting chemotaxis protein</fullName>
    </recommendedName>
</protein>
<evidence type="ECO:0000256" key="5">
    <source>
        <dbReference type="ARBA" id="ARBA00029447"/>
    </source>
</evidence>
<keyword evidence="4 6" id="KW-0807">Transducer</keyword>
<keyword evidence="3 7" id="KW-0472">Membrane</keyword>
<keyword evidence="2" id="KW-1003">Cell membrane</keyword>
<feature type="domain" description="Methyl-accepting transducer" evidence="8">
    <location>
        <begin position="406"/>
        <end position="642"/>
    </location>
</feature>
<evidence type="ECO:0000256" key="3">
    <source>
        <dbReference type="ARBA" id="ARBA00023136"/>
    </source>
</evidence>
<dbReference type="InterPro" id="IPR029151">
    <property type="entry name" value="Sensor-like_sf"/>
</dbReference>
<evidence type="ECO:0000259" key="8">
    <source>
        <dbReference type="PROSITE" id="PS50111"/>
    </source>
</evidence>
<dbReference type="Gene3D" id="3.30.450.20">
    <property type="entry name" value="PAS domain"/>
    <property type="match status" value="1"/>
</dbReference>
<feature type="transmembrane region" description="Helical" evidence="7">
    <location>
        <begin position="311"/>
        <end position="331"/>
    </location>
</feature>
<comment type="caution">
    <text evidence="10">The sequence shown here is derived from an EMBL/GenBank/DDBJ whole genome shotgun (WGS) entry which is preliminary data.</text>
</comment>
<keyword evidence="7" id="KW-1133">Transmembrane helix</keyword>
<evidence type="ECO:0000256" key="7">
    <source>
        <dbReference type="SAM" id="Phobius"/>
    </source>
</evidence>
<evidence type="ECO:0000256" key="1">
    <source>
        <dbReference type="ARBA" id="ARBA00004236"/>
    </source>
</evidence>
<dbReference type="PROSITE" id="PS50111">
    <property type="entry name" value="CHEMOTAXIS_TRANSDUC_2"/>
    <property type="match status" value="1"/>
</dbReference>
<dbReference type="SUPFAM" id="SSF58104">
    <property type="entry name" value="Methyl-accepting chemotaxis protein (MCP) signaling domain"/>
    <property type="match status" value="1"/>
</dbReference>
<dbReference type="Proteomes" id="UP000180098">
    <property type="component" value="Unassembled WGS sequence"/>
</dbReference>
<dbReference type="GO" id="GO:0005886">
    <property type="term" value="C:plasma membrane"/>
    <property type="evidence" value="ECO:0007669"/>
    <property type="project" value="UniProtKB-SubCell"/>
</dbReference>
<dbReference type="CDD" id="cd06225">
    <property type="entry name" value="HAMP"/>
    <property type="match status" value="1"/>
</dbReference>
<dbReference type="Gene3D" id="1.10.287.950">
    <property type="entry name" value="Methyl-accepting chemotaxis protein"/>
    <property type="match status" value="1"/>
</dbReference>
<dbReference type="GO" id="GO:0007165">
    <property type="term" value="P:signal transduction"/>
    <property type="evidence" value="ECO:0007669"/>
    <property type="project" value="UniProtKB-KW"/>
</dbReference>
<dbReference type="EMBL" id="MLQQ01000013">
    <property type="protein sequence ID" value="OIJ13784.1"/>
    <property type="molecule type" value="Genomic_DNA"/>
</dbReference>
<dbReference type="SMART" id="SM00304">
    <property type="entry name" value="HAMP"/>
    <property type="match status" value="1"/>
</dbReference>
<keyword evidence="7" id="KW-0812">Transmembrane</keyword>
<organism evidence="10 11">
    <name type="scientific">Anaerobacillus arseniciselenatis</name>
    <dbReference type="NCBI Taxonomy" id="85682"/>
    <lineage>
        <taxon>Bacteria</taxon>
        <taxon>Bacillati</taxon>
        <taxon>Bacillota</taxon>
        <taxon>Bacilli</taxon>
        <taxon>Bacillales</taxon>
        <taxon>Bacillaceae</taxon>
        <taxon>Anaerobacillus</taxon>
    </lineage>
</organism>
<evidence type="ECO:0000313" key="10">
    <source>
        <dbReference type="EMBL" id="OIJ13784.1"/>
    </source>
</evidence>
<gene>
    <name evidence="10" type="ORF">BKP35_08365</name>
</gene>
<comment type="subcellular location">
    <subcellularLocation>
        <location evidence="1">Cell membrane</location>
    </subcellularLocation>
</comment>
<sequence>MLKNFSFNKKLFFMFVVTGLLPLLAVGIAAYIIAKGNITDEVVSESELYLELTKERLADYFSEKRSEGISIAKSKDVYGNLHILMNEEAGSLEYRQSYNSLDQFLQLIHEQYEYDQVFLTDDQGIVKYSTTNQSDFEGSNLEFRDYFIDAINGKQVWSSLFETTQDFNAVVLSTPVYEDGFSNRAIGTLVFLVQEQRITDVVHAGTDFLGATGDAYLVNGEGVFFSNTQRGDYQQGAALNEILETEAANYLQQPISNGDLSFLHAAQYNNYLGNEVLGSLGVFQMGDEPMGIVIEVETSEVFAGLYTLRNYLLISIVIATIIGFVIAFTFARNMTKPMHETVHVLQRMAQGDFSNEFSKDSLNRNDETGKMSVAISEMQHSVKQIIGTVLTSSNQVASSSQQLLASAGETKQASQEVSNSIQEVAEGAELQVKNTQETSQVMEEMAVAIQKVAETASYITDSSREMSTKAGIGGKSVTGAVTQMERIQEETEETTAIIETLKHDSSEIGKFIHLITDISEQTNLLALNAAIEAARAGEAGKGFAVVADEIRKLADQTRNSATTVYDLVVNIQDNTTKAVTSINEGKDEVNKGIVVIGEVGKMFEEIFASVNNVAGQIEDLSAVAEEMSASSEEVTASVAEMAGTSKNASSSAEEVAASSQQQLAAIEEVAHASNELRKMADELQEACDRFKI</sequence>
<dbReference type="PROSITE" id="PS50885">
    <property type="entry name" value="HAMP"/>
    <property type="match status" value="1"/>
</dbReference>
<name>A0A1S2LN76_9BACI</name>
<evidence type="ECO:0000259" key="9">
    <source>
        <dbReference type="PROSITE" id="PS50885"/>
    </source>
</evidence>
<dbReference type="Pfam" id="PF00015">
    <property type="entry name" value="MCPsignal"/>
    <property type="match status" value="1"/>
</dbReference>
<dbReference type="CDD" id="cd11386">
    <property type="entry name" value="MCP_signal"/>
    <property type="match status" value="1"/>
</dbReference>
<comment type="similarity">
    <text evidence="5">Belongs to the methyl-accepting chemotaxis (MCP) protein family.</text>
</comment>
<accession>A0A1S2LN76</accession>
<dbReference type="Pfam" id="PF00672">
    <property type="entry name" value="HAMP"/>
    <property type="match status" value="1"/>
</dbReference>
<reference evidence="10 11" key="1">
    <citation type="submission" date="2016-10" db="EMBL/GenBank/DDBJ databases">
        <title>Draft genome sequences of four alkaliphilic bacteria belonging to the Anaerobacillus genus.</title>
        <authorList>
            <person name="Bassil N.M."/>
            <person name="Lloyd J.R."/>
        </authorList>
    </citation>
    <scope>NUCLEOTIDE SEQUENCE [LARGE SCALE GENOMIC DNA]</scope>
    <source>
        <strain evidence="10 11">DSM 15340</strain>
    </source>
</reference>
<dbReference type="AlphaFoldDB" id="A0A1S2LN76"/>
<dbReference type="PANTHER" id="PTHR32089">
    <property type="entry name" value="METHYL-ACCEPTING CHEMOTAXIS PROTEIN MCPB"/>
    <property type="match status" value="1"/>
</dbReference>
<dbReference type="PANTHER" id="PTHR32089:SF112">
    <property type="entry name" value="LYSOZYME-LIKE PROTEIN-RELATED"/>
    <property type="match status" value="1"/>
</dbReference>
<evidence type="ECO:0000256" key="2">
    <source>
        <dbReference type="ARBA" id="ARBA00022475"/>
    </source>
</evidence>
<dbReference type="RefSeq" id="WP_071312895.1">
    <property type="nucleotide sequence ID" value="NZ_MLQQ01000013.1"/>
</dbReference>
<keyword evidence="11" id="KW-1185">Reference proteome</keyword>
<feature type="domain" description="HAMP" evidence="9">
    <location>
        <begin position="332"/>
        <end position="387"/>
    </location>
</feature>
<feature type="transmembrane region" description="Helical" evidence="7">
    <location>
        <begin position="12"/>
        <end position="34"/>
    </location>
</feature>
<evidence type="ECO:0008006" key="12">
    <source>
        <dbReference type="Google" id="ProtNLM"/>
    </source>
</evidence>
<dbReference type="SMART" id="SM00283">
    <property type="entry name" value="MA"/>
    <property type="match status" value="1"/>
</dbReference>
<dbReference type="SUPFAM" id="SSF103190">
    <property type="entry name" value="Sensory domain-like"/>
    <property type="match status" value="1"/>
</dbReference>
<dbReference type="OrthoDB" id="107771at2"/>
<dbReference type="InterPro" id="IPR003660">
    <property type="entry name" value="HAMP_dom"/>
</dbReference>
<dbReference type="InterPro" id="IPR004089">
    <property type="entry name" value="MCPsignal_dom"/>
</dbReference>
<proteinExistence type="inferred from homology"/>
<evidence type="ECO:0000313" key="11">
    <source>
        <dbReference type="Proteomes" id="UP000180098"/>
    </source>
</evidence>
<dbReference type="Gene3D" id="6.10.340.10">
    <property type="match status" value="1"/>
</dbReference>
<evidence type="ECO:0000256" key="4">
    <source>
        <dbReference type="ARBA" id="ARBA00023224"/>
    </source>
</evidence>